<organism evidence="3 4">
    <name type="scientific">Gloeothece verrucosa (strain PCC 7822)</name>
    <name type="common">Cyanothece sp. (strain PCC 7822)</name>
    <dbReference type="NCBI Taxonomy" id="497965"/>
    <lineage>
        <taxon>Bacteria</taxon>
        <taxon>Bacillati</taxon>
        <taxon>Cyanobacteriota</taxon>
        <taxon>Cyanophyceae</taxon>
        <taxon>Oscillatoriophycideae</taxon>
        <taxon>Chroococcales</taxon>
        <taxon>Aphanothecaceae</taxon>
        <taxon>Gloeothece</taxon>
        <taxon>Gloeothece verrucosa</taxon>
    </lineage>
</organism>
<feature type="coiled-coil region" evidence="1">
    <location>
        <begin position="146"/>
        <end position="197"/>
    </location>
</feature>
<dbReference type="HOGENOM" id="CLU_786909_0_0_3"/>
<feature type="coiled-coil region" evidence="1">
    <location>
        <begin position="80"/>
        <end position="114"/>
    </location>
</feature>
<dbReference type="RefSeq" id="WP_013320754.1">
    <property type="nucleotide sequence ID" value="NC_014501.1"/>
</dbReference>
<keyword evidence="2" id="KW-0472">Membrane</keyword>
<accession>E0U9F2</accession>
<keyword evidence="1" id="KW-0175">Coiled coil</keyword>
<dbReference type="STRING" id="497965.Cyan7822_0608"/>
<proteinExistence type="predicted"/>
<feature type="transmembrane region" description="Helical" evidence="2">
    <location>
        <begin position="7"/>
        <end position="26"/>
    </location>
</feature>
<reference evidence="4" key="1">
    <citation type="journal article" date="2011" name="MBio">
        <title>Novel metabolic attributes of the genus Cyanothece, comprising a group of unicellular nitrogen-fixing Cyanobacteria.</title>
        <authorList>
            <person name="Bandyopadhyay A."/>
            <person name="Elvitigala T."/>
            <person name="Welsh E."/>
            <person name="Stockel J."/>
            <person name="Liberton M."/>
            <person name="Min H."/>
            <person name="Sherman L.A."/>
            <person name="Pakrasi H.B."/>
        </authorList>
    </citation>
    <scope>NUCLEOTIDE SEQUENCE [LARGE SCALE GENOMIC DNA]</scope>
    <source>
        <strain evidence="4">PCC 7822</strain>
    </source>
</reference>
<gene>
    <name evidence="3" type="ordered locus">Cyan7822_0608</name>
</gene>
<keyword evidence="2" id="KW-0812">Transmembrane</keyword>
<evidence type="ECO:0000313" key="3">
    <source>
        <dbReference type="EMBL" id="ADN12644.1"/>
    </source>
</evidence>
<dbReference type="EMBL" id="CP002198">
    <property type="protein sequence ID" value="ADN12644.1"/>
    <property type="molecule type" value="Genomic_DNA"/>
</dbReference>
<keyword evidence="4" id="KW-1185">Reference proteome</keyword>
<sequence length="352" mass="40716">MKTANPGLQAVEYLFVGISMVGIAIATLTQEITYAAIPLMITLLLNIFNRQQVEENILLLEQKLLEKPQEEKEVHQESPNVDYSLDIKTLQAKIENTEATISQFQQDLQKLAASFDNTELKAKIEGFQTTLSHWQARLDSLNAVDLNPLQEQLANLQQRLDSFAQVQAEILQLKQNQQNLERTLENSQSEIHQAFNLIQSLPTRSELEQLKQSLDSLTYLKNEVNNFVHQDSFNVLSGDFNNLVQQFNHRPEGQMIESLSNEVKKLSESLSNLNFDQFGEQIKNLREQFEAIPQKDLLETLTTQQQEINTIQQQIENLPQQNLTNSSRKNPKIQQRIFKRKPRRVRINKRRK</sequence>
<keyword evidence="2" id="KW-1133">Transmembrane helix</keyword>
<evidence type="ECO:0000256" key="1">
    <source>
        <dbReference type="SAM" id="Coils"/>
    </source>
</evidence>
<evidence type="ECO:0000256" key="2">
    <source>
        <dbReference type="SAM" id="Phobius"/>
    </source>
</evidence>
<dbReference type="Proteomes" id="UP000008206">
    <property type="component" value="Chromosome"/>
</dbReference>
<dbReference type="KEGG" id="cyj:Cyan7822_0608"/>
<evidence type="ECO:0000313" key="4">
    <source>
        <dbReference type="Proteomes" id="UP000008206"/>
    </source>
</evidence>
<dbReference type="AlphaFoldDB" id="E0U9F2"/>
<dbReference type="OrthoDB" id="9835442at2"/>
<protein>
    <submittedName>
        <fullName evidence="3">Uncharacterized protein</fullName>
    </submittedName>
</protein>
<name>E0U9F2_GLOV7</name>
<feature type="coiled-coil region" evidence="1">
    <location>
        <begin position="256"/>
        <end position="314"/>
    </location>
</feature>
<dbReference type="eggNOG" id="COG5293">
    <property type="taxonomic scope" value="Bacteria"/>
</dbReference>